<organism evidence="1">
    <name type="scientific">marine metagenome</name>
    <dbReference type="NCBI Taxonomy" id="408172"/>
    <lineage>
        <taxon>unclassified sequences</taxon>
        <taxon>metagenomes</taxon>
        <taxon>ecological metagenomes</taxon>
    </lineage>
</organism>
<gene>
    <name evidence="1" type="ORF">METZ01_LOCUS429215</name>
</gene>
<name>A0A382Y0V0_9ZZZZ</name>
<accession>A0A382Y0V0</accession>
<sequence>VGETYTTRGNESPWTIASQRCRGDVTHAMRDIVTINGAAPYGIGQVVIVPGSGG</sequence>
<dbReference type="EMBL" id="UINC01171675">
    <property type="protein sequence ID" value="SVD76361.1"/>
    <property type="molecule type" value="Genomic_DNA"/>
</dbReference>
<evidence type="ECO:0008006" key="2">
    <source>
        <dbReference type="Google" id="ProtNLM"/>
    </source>
</evidence>
<evidence type="ECO:0000313" key="1">
    <source>
        <dbReference type="EMBL" id="SVD76361.1"/>
    </source>
</evidence>
<proteinExistence type="predicted"/>
<dbReference type="AlphaFoldDB" id="A0A382Y0V0"/>
<reference evidence="1" key="1">
    <citation type="submission" date="2018-05" db="EMBL/GenBank/DDBJ databases">
        <authorList>
            <person name="Lanie J.A."/>
            <person name="Ng W.-L."/>
            <person name="Kazmierczak K.M."/>
            <person name="Andrzejewski T.M."/>
            <person name="Davidsen T.M."/>
            <person name="Wayne K.J."/>
            <person name="Tettelin H."/>
            <person name="Glass J.I."/>
            <person name="Rusch D."/>
            <person name="Podicherti R."/>
            <person name="Tsui H.-C.T."/>
            <person name="Winkler M.E."/>
        </authorList>
    </citation>
    <scope>NUCLEOTIDE SEQUENCE</scope>
</reference>
<feature type="non-terminal residue" evidence="1">
    <location>
        <position position="1"/>
    </location>
</feature>
<protein>
    <recommendedName>
        <fullName evidence="2">LysM domain-containing protein</fullName>
    </recommendedName>
</protein>